<dbReference type="GO" id="GO:0015189">
    <property type="term" value="F:L-lysine transmembrane transporter activity"/>
    <property type="evidence" value="ECO:0007669"/>
    <property type="project" value="TreeGrafter"/>
</dbReference>
<dbReference type="GO" id="GO:0097638">
    <property type="term" value="P:L-arginine import across plasma membrane"/>
    <property type="evidence" value="ECO:0007669"/>
    <property type="project" value="TreeGrafter"/>
</dbReference>
<evidence type="ECO:0000256" key="2">
    <source>
        <dbReference type="ARBA" id="ARBA00008572"/>
    </source>
</evidence>
<dbReference type="PIRSF" id="PIRSF006060">
    <property type="entry name" value="AA_transporter"/>
    <property type="match status" value="1"/>
</dbReference>
<feature type="transmembrane region" description="Helical" evidence="9">
    <location>
        <begin position="40"/>
        <end position="58"/>
    </location>
</feature>
<feature type="region of interest" description="Disordered" evidence="8">
    <location>
        <begin position="436"/>
        <end position="457"/>
    </location>
</feature>
<evidence type="ECO:0000313" key="11">
    <source>
        <dbReference type="EMBL" id="NOV50687.1"/>
    </source>
</evidence>
<keyword evidence="4 9" id="KW-0812">Transmembrane</keyword>
<dbReference type="GO" id="GO:0061459">
    <property type="term" value="F:L-arginine transmembrane transporter activity"/>
    <property type="evidence" value="ECO:0007669"/>
    <property type="project" value="TreeGrafter"/>
</dbReference>
<feature type="transmembrane region" description="Helical" evidence="9">
    <location>
        <begin position="119"/>
        <end position="146"/>
    </location>
</feature>
<feature type="transmembrane region" description="Helical" evidence="9">
    <location>
        <begin position="166"/>
        <end position="194"/>
    </location>
</feature>
<evidence type="ECO:0000256" key="1">
    <source>
        <dbReference type="ARBA" id="ARBA00004127"/>
    </source>
</evidence>
<evidence type="ECO:0000256" key="6">
    <source>
        <dbReference type="ARBA" id="ARBA00023136"/>
    </source>
</evidence>
<sequence>MPINVSFLSPYPDFFAFGVTMLFTIALAFGAKESSRFNNLFTLVNLAVVGFFVVAGSIKADASNWSLPPSPGNGDGGFAPYGVAGIIAGASKCFYGFIGFDCVATAGEEAKNPKKSLPIAVIGSLFITFLSYFSISTVLTMLLPYYEQDVDAPLTHAFELLGWTVPQYIVSIGAIFGLCASLMGSMFPLPRIIYAMASDGLLFEFMGRVHPRFKTPFHGTLLAGFLTGLMALFFDLEELVDMMSIGTLLAYSMVAACVMLLRYEIDRTEDESKLVEVSSNGVLHTFFNVGQRTKNPTRRTSAIVTWSSTLYTILCLCGCIIATQLEGFSEGDVLPVVLVGIIAALALTCLLIIARQPPSSAKLSFTVPFVPWLPALSILINVFLMMSLSVTTWIRFMIWIVVGLLIYFGYGLWHSHERECIRKKLSIANRSSVPQTIEKDSPEHENGYVNDGFEAQS</sequence>
<evidence type="ECO:0000256" key="7">
    <source>
        <dbReference type="ARBA" id="ARBA00023180"/>
    </source>
</evidence>
<dbReference type="AlphaFoldDB" id="A0A6M2E1D9"/>
<dbReference type="InterPro" id="IPR002293">
    <property type="entry name" value="AA/rel_permease1"/>
</dbReference>
<dbReference type="GO" id="GO:0000064">
    <property type="term" value="F:L-ornithine transmembrane transporter activity"/>
    <property type="evidence" value="ECO:0007669"/>
    <property type="project" value="TreeGrafter"/>
</dbReference>
<feature type="transmembrane region" description="Helical" evidence="9">
    <location>
        <begin position="14"/>
        <end position="31"/>
    </location>
</feature>
<dbReference type="PANTHER" id="PTHR43243">
    <property type="entry name" value="INNER MEMBRANE TRANSPORTER YGJI-RELATED"/>
    <property type="match status" value="1"/>
</dbReference>
<dbReference type="GO" id="GO:0012505">
    <property type="term" value="C:endomembrane system"/>
    <property type="evidence" value="ECO:0007669"/>
    <property type="project" value="UniProtKB-SubCell"/>
</dbReference>
<dbReference type="GO" id="GO:0005886">
    <property type="term" value="C:plasma membrane"/>
    <property type="evidence" value="ECO:0007669"/>
    <property type="project" value="TreeGrafter"/>
</dbReference>
<evidence type="ECO:0000256" key="9">
    <source>
        <dbReference type="SAM" id="Phobius"/>
    </source>
</evidence>
<dbReference type="Pfam" id="PF13906">
    <property type="entry name" value="AA_permease_C"/>
    <property type="match status" value="1"/>
</dbReference>
<keyword evidence="6 9" id="KW-0472">Membrane</keyword>
<dbReference type="InterPro" id="IPR029485">
    <property type="entry name" value="CAT_C"/>
</dbReference>
<feature type="transmembrane region" description="Helical" evidence="9">
    <location>
        <begin position="302"/>
        <end position="323"/>
    </location>
</feature>
<protein>
    <submittedName>
        <fullName evidence="11">Putative amino acid transporter</fullName>
    </submittedName>
</protein>
<feature type="transmembrane region" description="Helical" evidence="9">
    <location>
        <begin position="365"/>
        <end position="386"/>
    </location>
</feature>
<feature type="transmembrane region" description="Helical" evidence="9">
    <location>
        <begin position="242"/>
        <end position="263"/>
    </location>
</feature>
<keyword evidence="3" id="KW-0813">Transport</keyword>
<dbReference type="FunFam" id="1.20.1740.10:FF:000024">
    <property type="entry name" value="High affinity cationic amino acid transporter 1"/>
    <property type="match status" value="1"/>
</dbReference>
<feature type="transmembrane region" description="Helical" evidence="9">
    <location>
        <begin position="78"/>
        <end position="98"/>
    </location>
</feature>
<feature type="transmembrane region" description="Helical" evidence="9">
    <location>
        <begin position="392"/>
        <end position="413"/>
    </location>
</feature>
<organism evidence="11">
    <name type="scientific">Xenopsylla cheopis</name>
    <name type="common">Oriental rat flea</name>
    <name type="synonym">Pulex cheopis</name>
    <dbReference type="NCBI Taxonomy" id="163159"/>
    <lineage>
        <taxon>Eukaryota</taxon>
        <taxon>Metazoa</taxon>
        <taxon>Ecdysozoa</taxon>
        <taxon>Arthropoda</taxon>
        <taxon>Hexapoda</taxon>
        <taxon>Insecta</taxon>
        <taxon>Pterygota</taxon>
        <taxon>Neoptera</taxon>
        <taxon>Endopterygota</taxon>
        <taxon>Siphonaptera</taxon>
        <taxon>Pulicidae</taxon>
        <taxon>Xenopsyllinae</taxon>
        <taxon>Xenopsylla</taxon>
    </lineage>
</organism>
<dbReference type="Gene3D" id="1.20.1740.10">
    <property type="entry name" value="Amino acid/polyamine transporter I"/>
    <property type="match status" value="2"/>
</dbReference>
<feature type="compositionally biased region" description="Basic and acidic residues" evidence="8">
    <location>
        <begin position="437"/>
        <end position="446"/>
    </location>
</feature>
<proteinExistence type="inferred from homology"/>
<dbReference type="EMBL" id="GIIL01006961">
    <property type="protein sequence ID" value="NOV50687.1"/>
    <property type="molecule type" value="Transcribed_RNA"/>
</dbReference>
<reference evidence="11" key="1">
    <citation type="submission" date="2020-03" db="EMBL/GenBank/DDBJ databases">
        <title>Transcriptomic Profiling of the Digestive Tract of the Rat Flea, Xenopsylla cheopis, Following Blood Feeding and Infection with Yersinia pestis.</title>
        <authorList>
            <person name="Bland D.M."/>
            <person name="Martens C.A."/>
            <person name="Virtaneva K."/>
            <person name="Kanakabandi K."/>
            <person name="Long D."/>
            <person name="Rosenke R."/>
            <person name="Saturday G.A."/>
            <person name="Hoyt F.H."/>
            <person name="Bruno D.P."/>
            <person name="Ribeiro J.M.C."/>
            <person name="Hinnebusch J."/>
        </authorList>
    </citation>
    <scope>NUCLEOTIDE SEQUENCE</scope>
</reference>
<comment type="subcellular location">
    <subcellularLocation>
        <location evidence="1">Endomembrane system</location>
        <topology evidence="1">Multi-pass membrane protein</topology>
    </subcellularLocation>
</comment>
<evidence type="ECO:0000259" key="10">
    <source>
        <dbReference type="Pfam" id="PF13906"/>
    </source>
</evidence>
<keyword evidence="5 9" id="KW-1133">Transmembrane helix</keyword>
<evidence type="ECO:0000256" key="4">
    <source>
        <dbReference type="ARBA" id="ARBA00022692"/>
    </source>
</evidence>
<keyword evidence="7" id="KW-0325">Glycoprotein</keyword>
<comment type="similarity">
    <text evidence="2">Belongs to the amino acid-polyamine-organocation (APC) superfamily. Cationic amino acid transporter (CAT) (TC 2.A.3.3) family.</text>
</comment>
<feature type="transmembrane region" description="Helical" evidence="9">
    <location>
        <begin position="215"/>
        <end position="236"/>
    </location>
</feature>
<dbReference type="Pfam" id="PF13520">
    <property type="entry name" value="AA_permease_2"/>
    <property type="match status" value="1"/>
</dbReference>
<accession>A0A6M2E1D9</accession>
<feature type="transmembrane region" description="Helical" evidence="9">
    <location>
        <begin position="335"/>
        <end position="353"/>
    </location>
</feature>
<name>A0A6M2E1D9_XENCH</name>
<evidence type="ECO:0000256" key="3">
    <source>
        <dbReference type="ARBA" id="ARBA00022448"/>
    </source>
</evidence>
<evidence type="ECO:0000256" key="5">
    <source>
        <dbReference type="ARBA" id="ARBA00022989"/>
    </source>
</evidence>
<feature type="domain" description="Cationic amino acid transporter C-terminal" evidence="10">
    <location>
        <begin position="365"/>
        <end position="415"/>
    </location>
</feature>
<dbReference type="PANTHER" id="PTHR43243:SF103">
    <property type="entry name" value="LOW AFFINITY CATIONIC AMINO ACID TRANSPORTER 2-LIKE PROTEIN"/>
    <property type="match status" value="1"/>
</dbReference>
<evidence type="ECO:0000256" key="8">
    <source>
        <dbReference type="SAM" id="MobiDB-lite"/>
    </source>
</evidence>